<feature type="signal peptide" evidence="2">
    <location>
        <begin position="1"/>
        <end position="21"/>
    </location>
</feature>
<accession>A0ABU7I940</accession>
<name>A0ABU7I940_9SPHI</name>
<organism evidence="3 4">
    <name type="scientific">Pedobacter albus</name>
    <dbReference type="NCBI Taxonomy" id="3113905"/>
    <lineage>
        <taxon>Bacteria</taxon>
        <taxon>Pseudomonadati</taxon>
        <taxon>Bacteroidota</taxon>
        <taxon>Sphingobacteriia</taxon>
        <taxon>Sphingobacteriales</taxon>
        <taxon>Sphingobacteriaceae</taxon>
        <taxon>Pedobacter</taxon>
    </lineage>
</organism>
<reference evidence="3 4" key="1">
    <citation type="submission" date="2024-01" db="EMBL/GenBank/DDBJ databases">
        <title>Pedobacter sp. nov., isolated from fresh soil.</title>
        <authorList>
            <person name="Le N.T.T."/>
        </authorList>
    </citation>
    <scope>NUCLEOTIDE SEQUENCE [LARGE SCALE GENOMIC DNA]</scope>
    <source>
        <strain evidence="3 4">KR3-3</strain>
    </source>
</reference>
<proteinExistence type="predicted"/>
<keyword evidence="4" id="KW-1185">Reference proteome</keyword>
<dbReference type="EMBL" id="JAZDQT010000002">
    <property type="protein sequence ID" value="MEE1945891.1"/>
    <property type="molecule type" value="Genomic_DNA"/>
</dbReference>
<keyword evidence="2" id="KW-0732">Signal</keyword>
<feature type="chain" id="PRO_5047535100" evidence="2">
    <location>
        <begin position="22"/>
        <end position="287"/>
    </location>
</feature>
<evidence type="ECO:0000256" key="1">
    <source>
        <dbReference type="SAM" id="Coils"/>
    </source>
</evidence>
<keyword evidence="1" id="KW-0175">Coiled coil</keyword>
<comment type="caution">
    <text evidence="3">The sequence shown here is derived from an EMBL/GenBank/DDBJ whole genome shotgun (WGS) entry which is preliminary data.</text>
</comment>
<gene>
    <name evidence="3" type="ORF">VRU48_12290</name>
</gene>
<feature type="coiled-coil region" evidence="1">
    <location>
        <begin position="258"/>
        <end position="285"/>
    </location>
</feature>
<protein>
    <submittedName>
        <fullName evidence="3">Uncharacterized protein</fullName>
    </submittedName>
</protein>
<evidence type="ECO:0000313" key="3">
    <source>
        <dbReference type="EMBL" id="MEE1945891.1"/>
    </source>
</evidence>
<sequence>MKKITTILCFISLICATKIQAQDYTFKWNGASPYFENGIANQVSYIDFGQALIWGNVEISLTGSYNAQNTTGKYTKIFNIGRNLDAPFYSNTSEVIAALGPVATQWKLGEFEVDAAGHLRLPIYHLVTTANLVIVDIRGVSTSPVNTSIIQITEPQVIANTQTRDYRFTMDPMAIGTNKVDPDTKLTVGGKMSAREIKVSVVAGADFVFEPDYKNMSMAELEAYLKQYKRLPEIPAAAEMQKSGLEIGAFQIKLLQKIEELTLQLIEINKKVEAQEKEIKQLKIKTN</sequence>
<dbReference type="RefSeq" id="WP_330108210.1">
    <property type="nucleotide sequence ID" value="NZ_JAZDQT010000002.1"/>
</dbReference>
<evidence type="ECO:0000313" key="4">
    <source>
        <dbReference type="Proteomes" id="UP001336835"/>
    </source>
</evidence>
<dbReference type="Proteomes" id="UP001336835">
    <property type="component" value="Unassembled WGS sequence"/>
</dbReference>
<evidence type="ECO:0000256" key="2">
    <source>
        <dbReference type="SAM" id="SignalP"/>
    </source>
</evidence>